<keyword evidence="2" id="KW-1133">Transmembrane helix</keyword>
<organism evidence="3">
    <name type="scientific">Mucochytrium quahogii</name>
    <dbReference type="NCBI Taxonomy" id="96639"/>
    <lineage>
        <taxon>Eukaryota</taxon>
        <taxon>Sar</taxon>
        <taxon>Stramenopiles</taxon>
        <taxon>Bigyra</taxon>
        <taxon>Labyrinthulomycetes</taxon>
        <taxon>Thraustochytrida</taxon>
        <taxon>Thraustochytriidae</taxon>
        <taxon>Mucochytrium</taxon>
    </lineage>
</organism>
<feature type="transmembrane region" description="Helical" evidence="2">
    <location>
        <begin position="12"/>
        <end position="32"/>
    </location>
</feature>
<evidence type="ECO:0000256" key="1">
    <source>
        <dbReference type="SAM" id="MobiDB-lite"/>
    </source>
</evidence>
<dbReference type="InterPro" id="IPR022162">
    <property type="entry name" value="TRPC4AP"/>
</dbReference>
<proteinExistence type="predicted"/>
<accession>A0A7S2WMV7</accession>
<reference evidence="3" key="1">
    <citation type="submission" date="2021-01" db="EMBL/GenBank/DDBJ databases">
        <authorList>
            <person name="Corre E."/>
            <person name="Pelletier E."/>
            <person name="Niang G."/>
            <person name="Scheremetjew M."/>
            <person name="Finn R."/>
            <person name="Kale V."/>
            <person name="Holt S."/>
            <person name="Cochrane G."/>
            <person name="Meng A."/>
            <person name="Brown T."/>
            <person name="Cohen L."/>
        </authorList>
    </citation>
    <scope>NUCLEOTIDE SEQUENCE</scope>
    <source>
        <strain evidence="3">NY070348D</strain>
    </source>
</reference>
<feature type="region of interest" description="Disordered" evidence="1">
    <location>
        <begin position="460"/>
        <end position="487"/>
    </location>
</feature>
<keyword evidence="2" id="KW-0472">Membrane</keyword>
<evidence type="ECO:0000313" key="3">
    <source>
        <dbReference type="EMBL" id="CAD9697248.1"/>
    </source>
</evidence>
<dbReference type="GO" id="GO:0031464">
    <property type="term" value="C:Cul4A-RING E3 ubiquitin ligase complex"/>
    <property type="evidence" value="ECO:0007669"/>
    <property type="project" value="InterPro"/>
</dbReference>
<dbReference type="EMBL" id="HBHK01020699">
    <property type="protein sequence ID" value="CAD9697248.1"/>
    <property type="molecule type" value="Transcribed_RNA"/>
</dbReference>
<dbReference type="GO" id="GO:0019902">
    <property type="term" value="F:phosphatase binding"/>
    <property type="evidence" value="ECO:0007669"/>
    <property type="project" value="TreeGrafter"/>
</dbReference>
<protein>
    <submittedName>
        <fullName evidence="3">Uncharacterized protein</fullName>
    </submittedName>
</protein>
<sequence>MLKLPEFEPQSVLYYVYWSVGFGAFCASLPILISIGFLIATLVSIVLLVSILVIPLIWAVNPEAVKKFFELGPILANAVINWMMEHDDYEKSLLEIKKTVNDWKTCKLPKKVRQIRRRVPSSMRIRRGGNRALRNGRSSIRSMLMGREVHGSTGYVTVTQLPKEVVGNVDSTENRIPSLVLRLHNSLEALMSWHCLYGLQCIGHHENRTARMNHINNNFYDKNKREAWMRESLSMLEEVQRRVCEIPIDGDSPTPRLPCTFVQYGGANLLVKFLRCTIPASFGGRGRENACMAAQRIVGPGPDALLFNIWSRILDVLREVCFCIPSFTKEIGLDDSFISSLFSLMRVKMLFDGAANLCEEILCARDITFDLEKVHDFSGLVAGFSAEHIAVFARVLSVILHDREDLFQVEPATSLGLLKSRMRTMRSGTIVQRNQKLLAENPRLLQHLVHVLRIATKRFPSPPQRAENQGTQDDDASEQEGGQASPLDMLSTTDLMELQAGIPGVTGEGIVNPQAVLSLFQDEGAFIGRRRQLAQTVLMLLGPANLLHVVGDNTVDWQDVPEPVEEATIESTVNSLFSEDSTEAGTQSRLAIEASSDSSSLWSSLYDGVSDVLHSTVLSQLLAAVLINSANPGDAGDGREDDETSHLQQRLKLQRVTQQVEVVFLLAVLAGGKSKNLVNRQLASYGLVETLSRLFSSMEWNCQHETPVHGPSCECSSPVNALKIQFLRLVHNYCDRQGTSRANKRLLLSPNDLLTCSQLHKELETGELVSLEKIMLITNSEGTNEMSTGLLHRIVDLLKQEDSNSQYRFWIASSVESFLRGSSQAEQLLLTGWGLIEHLVDVLLENGFKSQGMLQTNFDLLGEIVKFNKSQFVILSQCLSGEKFTKFMRLAMTNLIDSNVFIRTVILSLEHFRETDPKFVRDNQLEIFLDENRMVILRALMTIIEVKTISQENICCINTALLFFLFAHKKGTVSEYIDAVSTIDGGSVDGILNSWRIEENQCTDAKSLFSFAQQKTVPRTNFRQLLWFWKLYYCSVNGQDRDSISLSSRIDFEEWYHIADLLCSDDGSPDSLMKAGERVDVPSCLDLLPC</sequence>
<dbReference type="PANTHER" id="PTHR31743:SF1">
    <property type="entry name" value="SHORT TRANSIENT RECEPTOR POTENTIAL CHANNEL 4-ASSOCIATED PROTEIN"/>
    <property type="match status" value="1"/>
</dbReference>
<dbReference type="Pfam" id="PF12463">
    <property type="entry name" value="DUF3689"/>
    <property type="match status" value="1"/>
</dbReference>
<evidence type="ECO:0000256" key="2">
    <source>
        <dbReference type="SAM" id="Phobius"/>
    </source>
</evidence>
<gene>
    <name evidence="3" type="ORF">QSP1433_LOCUS13140</name>
</gene>
<keyword evidence="2" id="KW-0812">Transmembrane</keyword>
<dbReference type="AlphaFoldDB" id="A0A7S2WMV7"/>
<dbReference type="GO" id="GO:0006511">
    <property type="term" value="P:ubiquitin-dependent protein catabolic process"/>
    <property type="evidence" value="ECO:0007669"/>
    <property type="project" value="InterPro"/>
</dbReference>
<feature type="transmembrane region" description="Helical" evidence="2">
    <location>
        <begin position="37"/>
        <end position="58"/>
    </location>
</feature>
<name>A0A7S2WMV7_9STRA</name>
<dbReference type="PANTHER" id="PTHR31743">
    <property type="entry name" value="TRANSIENT RECEPTOR POTENTIAL CHANNEL 4-ASSOCIATED PROTEIN TCPC4AP"/>
    <property type="match status" value="1"/>
</dbReference>